<organism evidence="2 3">
    <name type="scientific">Aspergillus heteromorphus CBS 117.55</name>
    <dbReference type="NCBI Taxonomy" id="1448321"/>
    <lineage>
        <taxon>Eukaryota</taxon>
        <taxon>Fungi</taxon>
        <taxon>Dikarya</taxon>
        <taxon>Ascomycota</taxon>
        <taxon>Pezizomycotina</taxon>
        <taxon>Eurotiomycetes</taxon>
        <taxon>Eurotiomycetidae</taxon>
        <taxon>Eurotiales</taxon>
        <taxon>Aspergillaceae</taxon>
        <taxon>Aspergillus</taxon>
        <taxon>Aspergillus subgen. Circumdati</taxon>
    </lineage>
</organism>
<evidence type="ECO:0000313" key="2">
    <source>
        <dbReference type="EMBL" id="PWY67920.1"/>
    </source>
</evidence>
<accession>A0A317V704</accession>
<proteinExistence type="predicted"/>
<name>A0A317V704_9EURO</name>
<dbReference type="GeneID" id="37070599"/>
<dbReference type="RefSeq" id="XP_025395131.1">
    <property type="nucleotide sequence ID" value="XM_025548362.1"/>
</dbReference>
<protein>
    <submittedName>
        <fullName evidence="2">Uncharacterized protein</fullName>
    </submittedName>
</protein>
<dbReference type="EMBL" id="MSFL01000039">
    <property type="protein sequence ID" value="PWY67920.1"/>
    <property type="molecule type" value="Genomic_DNA"/>
</dbReference>
<gene>
    <name evidence="2" type="ORF">BO70DRAFT_432872</name>
</gene>
<feature type="region of interest" description="Disordered" evidence="1">
    <location>
        <begin position="107"/>
        <end position="137"/>
    </location>
</feature>
<evidence type="ECO:0000313" key="3">
    <source>
        <dbReference type="Proteomes" id="UP000247233"/>
    </source>
</evidence>
<comment type="caution">
    <text evidence="2">The sequence shown here is derived from an EMBL/GenBank/DDBJ whole genome shotgun (WGS) entry which is preliminary data.</text>
</comment>
<evidence type="ECO:0000256" key="1">
    <source>
        <dbReference type="SAM" id="MobiDB-lite"/>
    </source>
</evidence>
<dbReference type="VEuPathDB" id="FungiDB:BO70DRAFT_432872"/>
<feature type="compositionally biased region" description="Basic and acidic residues" evidence="1">
    <location>
        <begin position="107"/>
        <end position="135"/>
    </location>
</feature>
<keyword evidence="3" id="KW-1185">Reference proteome</keyword>
<dbReference type="AlphaFoldDB" id="A0A317V704"/>
<dbReference type="Proteomes" id="UP000247233">
    <property type="component" value="Unassembled WGS sequence"/>
</dbReference>
<reference evidence="2 3" key="1">
    <citation type="submission" date="2016-12" db="EMBL/GenBank/DDBJ databases">
        <title>The genomes of Aspergillus section Nigri reveals drivers in fungal speciation.</title>
        <authorList>
            <consortium name="DOE Joint Genome Institute"/>
            <person name="Vesth T.C."/>
            <person name="Nybo J."/>
            <person name="Theobald S."/>
            <person name="Brandl J."/>
            <person name="Frisvad J.C."/>
            <person name="Nielsen K.F."/>
            <person name="Lyhne E.K."/>
            <person name="Kogle M.E."/>
            <person name="Kuo A."/>
            <person name="Riley R."/>
            <person name="Clum A."/>
            <person name="Nolan M."/>
            <person name="Lipzen A."/>
            <person name="Salamov A."/>
            <person name="Henrissat B."/>
            <person name="Wiebenga A."/>
            <person name="De Vries R.P."/>
            <person name="Grigoriev I.V."/>
            <person name="Mortensen U.H."/>
            <person name="Andersen M.R."/>
            <person name="Baker S.E."/>
        </authorList>
    </citation>
    <scope>NUCLEOTIDE SEQUENCE [LARGE SCALE GENOMIC DNA]</scope>
    <source>
        <strain evidence="2 3">CBS 117.55</strain>
    </source>
</reference>
<sequence>MNNHDWIDFDIESPSFRSADGFGRCITYPSEFHRAYVVRLGFVMSSGVEGLGNARPIPTRVVVIRKTDIYTLNNPLTERGLPEADECLVTKHSGTDKITEMLISMQAEREREGEERGRRQQEERGGESHDTERMRSGRGICTARKYLLRVLHDAEGATISKTAR</sequence>